<dbReference type="RefSeq" id="XP_033452041.1">
    <property type="nucleotide sequence ID" value="XM_033589291.1"/>
</dbReference>
<evidence type="ECO:0000313" key="2">
    <source>
        <dbReference type="EMBL" id="KAF1931793.1"/>
    </source>
</evidence>
<dbReference type="Proteomes" id="UP000800082">
    <property type="component" value="Unassembled WGS sequence"/>
</dbReference>
<dbReference type="EMBL" id="ML978960">
    <property type="protein sequence ID" value="KAF1931793.1"/>
    <property type="molecule type" value="Genomic_DNA"/>
</dbReference>
<evidence type="ECO:0000313" key="3">
    <source>
        <dbReference type="Proteomes" id="UP000800082"/>
    </source>
</evidence>
<evidence type="ECO:0008006" key="4">
    <source>
        <dbReference type="Google" id="ProtNLM"/>
    </source>
</evidence>
<proteinExistence type="predicted"/>
<evidence type="ECO:0000256" key="1">
    <source>
        <dbReference type="SAM" id="SignalP"/>
    </source>
</evidence>
<keyword evidence="1" id="KW-0732">Signal</keyword>
<dbReference type="GeneID" id="54346938"/>
<feature type="chain" id="PRO_5025684823" description="Secreted protein" evidence="1">
    <location>
        <begin position="24"/>
        <end position="264"/>
    </location>
</feature>
<sequence length="264" mass="29378">MTSQMHAILITEWLAYMGLTAFASPPLSGWFNCCMSKGLRNPRVTSWRSLKAHRYGRARLRQQVLTALQHICMQISFCGSAYSDHGLCKPFGPHATMLARVLAVTYDCYVTVQVDISHVVPHARQPFRCPFGHAMHTNNGSGTMIARHSIACHSCLGQWSSSHLTSPRFFLSAISIHLVVSLVSDVLASAARSILGIWYISTTVNSPLHQDHTAGHRRFYLPSCRRCIQSTCRPLFTSSSFWASLLAANCSSYTPVPLLDWFCS</sequence>
<accession>A0A6A5RW53</accession>
<name>A0A6A5RW53_9PLEO</name>
<dbReference type="AlphaFoldDB" id="A0A6A5RW53"/>
<protein>
    <recommendedName>
        <fullName evidence="4">Secreted protein</fullName>
    </recommendedName>
</protein>
<gene>
    <name evidence="2" type="ORF">M421DRAFT_320763</name>
</gene>
<organism evidence="2 3">
    <name type="scientific">Didymella exigua CBS 183.55</name>
    <dbReference type="NCBI Taxonomy" id="1150837"/>
    <lineage>
        <taxon>Eukaryota</taxon>
        <taxon>Fungi</taxon>
        <taxon>Dikarya</taxon>
        <taxon>Ascomycota</taxon>
        <taxon>Pezizomycotina</taxon>
        <taxon>Dothideomycetes</taxon>
        <taxon>Pleosporomycetidae</taxon>
        <taxon>Pleosporales</taxon>
        <taxon>Pleosporineae</taxon>
        <taxon>Didymellaceae</taxon>
        <taxon>Didymella</taxon>
    </lineage>
</organism>
<feature type="signal peptide" evidence="1">
    <location>
        <begin position="1"/>
        <end position="23"/>
    </location>
</feature>
<keyword evidence="3" id="KW-1185">Reference proteome</keyword>
<reference evidence="2" key="1">
    <citation type="journal article" date="2020" name="Stud. Mycol.">
        <title>101 Dothideomycetes genomes: a test case for predicting lifestyles and emergence of pathogens.</title>
        <authorList>
            <person name="Haridas S."/>
            <person name="Albert R."/>
            <person name="Binder M."/>
            <person name="Bloem J."/>
            <person name="Labutti K."/>
            <person name="Salamov A."/>
            <person name="Andreopoulos B."/>
            <person name="Baker S."/>
            <person name="Barry K."/>
            <person name="Bills G."/>
            <person name="Bluhm B."/>
            <person name="Cannon C."/>
            <person name="Castanera R."/>
            <person name="Culley D."/>
            <person name="Daum C."/>
            <person name="Ezra D."/>
            <person name="Gonzalez J."/>
            <person name="Henrissat B."/>
            <person name="Kuo A."/>
            <person name="Liang C."/>
            <person name="Lipzen A."/>
            <person name="Lutzoni F."/>
            <person name="Magnuson J."/>
            <person name="Mondo S."/>
            <person name="Nolan M."/>
            <person name="Ohm R."/>
            <person name="Pangilinan J."/>
            <person name="Park H.-J."/>
            <person name="Ramirez L."/>
            <person name="Alfaro M."/>
            <person name="Sun H."/>
            <person name="Tritt A."/>
            <person name="Yoshinaga Y."/>
            <person name="Zwiers L.-H."/>
            <person name="Turgeon B."/>
            <person name="Goodwin S."/>
            <person name="Spatafora J."/>
            <person name="Crous P."/>
            <person name="Grigoriev I."/>
        </authorList>
    </citation>
    <scope>NUCLEOTIDE SEQUENCE</scope>
    <source>
        <strain evidence="2">CBS 183.55</strain>
    </source>
</reference>